<dbReference type="Ensembl" id="ENSCWAT00000029191.1">
    <property type="protein sequence ID" value="ENSCWAP00000026930.1"/>
    <property type="gene ID" value="ENSCWAG00000020348.1"/>
</dbReference>
<dbReference type="PANTHER" id="PTHR23037">
    <property type="entry name" value="CYTOKINE RECEPTOR"/>
    <property type="match status" value="1"/>
</dbReference>
<evidence type="ECO:0000256" key="6">
    <source>
        <dbReference type="ARBA" id="ARBA00023170"/>
    </source>
</evidence>
<dbReference type="PROSITE" id="PS01356">
    <property type="entry name" value="HEMATOPO_REC_S_F2"/>
    <property type="match status" value="1"/>
</dbReference>
<comment type="subcellular location">
    <subcellularLocation>
        <location evidence="1">Membrane</location>
        <topology evidence="1">Single-pass type I membrane protein</topology>
    </subcellularLocation>
</comment>
<keyword evidence="3" id="KW-0732">Signal</keyword>
<dbReference type="Gene3D" id="2.60.40.10">
    <property type="entry name" value="Immunoglobulins"/>
    <property type="match status" value="2"/>
</dbReference>
<dbReference type="Pfam" id="PF09240">
    <property type="entry name" value="IL6Ra-bind"/>
    <property type="match status" value="1"/>
</dbReference>
<keyword evidence="7" id="KW-0325">Glycoprotein</keyword>
<evidence type="ECO:0000256" key="3">
    <source>
        <dbReference type="ARBA" id="ARBA00022729"/>
    </source>
</evidence>
<feature type="transmembrane region" description="Helical" evidence="8">
    <location>
        <begin position="182"/>
        <end position="203"/>
    </location>
</feature>
<evidence type="ECO:0000256" key="8">
    <source>
        <dbReference type="SAM" id="Phobius"/>
    </source>
</evidence>
<dbReference type="InterPro" id="IPR003532">
    <property type="entry name" value="Short_hematopoietin_rcpt_2_CS"/>
</dbReference>
<evidence type="ECO:0000256" key="1">
    <source>
        <dbReference type="ARBA" id="ARBA00004479"/>
    </source>
</evidence>
<protein>
    <recommendedName>
        <fullName evidence="9">Fibronectin type-III domain-containing protein</fullName>
    </recommendedName>
</protein>
<evidence type="ECO:0000256" key="2">
    <source>
        <dbReference type="ARBA" id="ARBA00022692"/>
    </source>
</evidence>
<name>A0A8C3YQQ6_9CETA</name>
<dbReference type="SUPFAM" id="SSF49265">
    <property type="entry name" value="Fibronectin type III"/>
    <property type="match status" value="2"/>
</dbReference>
<evidence type="ECO:0000259" key="9">
    <source>
        <dbReference type="PROSITE" id="PS50853"/>
    </source>
</evidence>
<evidence type="ECO:0000256" key="4">
    <source>
        <dbReference type="ARBA" id="ARBA00022989"/>
    </source>
</evidence>
<dbReference type="InterPro" id="IPR003961">
    <property type="entry name" value="FN3_dom"/>
</dbReference>
<keyword evidence="11" id="KW-1185">Reference proteome</keyword>
<dbReference type="InterPro" id="IPR015321">
    <property type="entry name" value="TypeI_recpt_CBD"/>
</dbReference>
<dbReference type="InterPro" id="IPR036116">
    <property type="entry name" value="FN3_sf"/>
</dbReference>
<evidence type="ECO:0000256" key="7">
    <source>
        <dbReference type="ARBA" id="ARBA00023180"/>
    </source>
</evidence>
<dbReference type="GO" id="GO:0004896">
    <property type="term" value="F:cytokine receptor activity"/>
    <property type="evidence" value="ECO:0007669"/>
    <property type="project" value="InterPro"/>
</dbReference>
<dbReference type="Proteomes" id="UP000694540">
    <property type="component" value="Unplaced"/>
</dbReference>
<feature type="domain" description="Fibronectin type-III" evidence="9">
    <location>
        <begin position="87"/>
        <end position="177"/>
    </location>
</feature>
<evidence type="ECO:0000313" key="10">
    <source>
        <dbReference type="Ensembl" id="ENSCWAP00000026930.1"/>
    </source>
</evidence>
<dbReference type="GO" id="GO:0009897">
    <property type="term" value="C:external side of plasma membrane"/>
    <property type="evidence" value="ECO:0007669"/>
    <property type="project" value="TreeGrafter"/>
</dbReference>
<evidence type="ECO:0000256" key="5">
    <source>
        <dbReference type="ARBA" id="ARBA00023136"/>
    </source>
</evidence>
<dbReference type="GeneTree" id="ENSGT00520000055993"/>
<reference evidence="10" key="1">
    <citation type="submission" date="2025-08" db="UniProtKB">
        <authorList>
            <consortium name="Ensembl"/>
        </authorList>
    </citation>
    <scope>IDENTIFICATION</scope>
</reference>
<keyword evidence="5 8" id="KW-0472">Membrane</keyword>
<keyword evidence="6" id="KW-0675">Receptor</keyword>
<evidence type="ECO:0000313" key="11">
    <source>
        <dbReference type="Proteomes" id="UP000694540"/>
    </source>
</evidence>
<dbReference type="InterPro" id="IPR013783">
    <property type="entry name" value="Ig-like_fold"/>
</dbReference>
<accession>A0A8C3YQQ6</accession>
<reference evidence="10" key="2">
    <citation type="submission" date="2025-09" db="UniProtKB">
        <authorList>
            <consortium name="Ensembl"/>
        </authorList>
    </citation>
    <scope>IDENTIFICATION</scope>
</reference>
<dbReference type="PROSITE" id="PS50853">
    <property type="entry name" value="FN3"/>
    <property type="match status" value="1"/>
</dbReference>
<dbReference type="PANTHER" id="PTHR23037:SF46">
    <property type="entry name" value="INTERLEUKIN 5 RECEPTOR SUBUNIT ALPHA"/>
    <property type="match status" value="1"/>
</dbReference>
<dbReference type="AlphaFoldDB" id="A0A8C3YQQ6"/>
<sequence>MNCTWARGQAAPSDVQYFLYIRDSKKKVERECPHYLRDSETHVGCHLQNISGLSLYSYFLVNGTSQESGIQFFDSVLLLKEIERYNPPSNITVYCNESHCLIRWEKPRTRQTPSNREFQYQLDIQRQIVVSGDLGNQYNFPSPHPRATHTVKIRTADARRADWGAWSQPVQFGSEEPESSLVHVYVLVVLGTLVCGLMLGCLFKRLLARHSLFPPIPRIKDKLNENHHADHETLWEQFTRDAGKGDTEEALTVEEITE</sequence>
<keyword evidence="2 8" id="KW-0812">Transmembrane</keyword>
<keyword evidence="4 8" id="KW-1133">Transmembrane helix</keyword>
<proteinExistence type="predicted"/>
<organism evidence="10 11">
    <name type="scientific">Catagonus wagneri</name>
    <name type="common">Chacoan peccary</name>
    <dbReference type="NCBI Taxonomy" id="51154"/>
    <lineage>
        <taxon>Eukaryota</taxon>
        <taxon>Metazoa</taxon>
        <taxon>Chordata</taxon>
        <taxon>Craniata</taxon>
        <taxon>Vertebrata</taxon>
        <taxon>Euteleostomi</taxon>
        <taxon>Mammalia</taxon>
        <taxon>Eutheria</taxon>
        <taxon>Laurasiatheria</taxon>
        <taxon>Artiodactyla</taxon>
        <taxon>Suina</taxon>
        <taxon>Tayassuidae</taxon>
        <taxon>Catagonus</taxon>
    </lineage>
</organism>